<dbReference type="Gene3D" id="3.40.50.12580">
    <property type="match status" value="1"/>
</dbReference>
<evidence type="ECO:0008006" key="3">
    <source>
        <dbReference type="Google" id="ProtNLM"/>
    </source>
</evidence>
<name>A0AAC9NQM0_9ALTE</name>
<dbReference type="SUPFAM" id="SSF53756">
    <property type="entry name" value="UDP-Glycosyltransferase/glycogen phosphorylase"/>
    <property type="match status" value="1"/>
</dbReference>
<sequence length="408" mass="46410">MIESRKKYVLIARGSSHIQYFEQFAQHSPLNVSVANIKNTLFPSAYVQYWGLIKRIDIDALVTPHLLKKAQKHKKLHGSIVWPLYEKVSRLLIKVDIAKSAALIEREGADVVGVWNGQKQPSSSIAAAAKALNKDVVFFENGLFPNSTTCDWSGVNCENSLPKVKEFYSKFHDDKALPCKLIPRKPVREKACGITASALPERYIFVPFQVETDSQIISNSPWIRSMAQLYQYLLNVIDQIDDPNLHIVIKEHPSEIIRHDDLHNKHPRILFANQCATQELIERSQAVMTVNSTVGIEALLLDKPVLVLGRACYGIEGVTKLVRNETEMRQVINNIDSIMVDTEAKRGYLNFMYNHYVIPTSWKNIDKLHVDALTNRLLKKDALAYHIAHFDSNVLYRNSERAEVQKLA</sequence>
<accession>A0AAC9NQM0</accession>
<dbReference type="GO" id="GO:0015774">
    <property type="term" value="P:polysaccharide transport"/>
    <property type="evidence" value="ECO:0007669"/>
    <property type="project" value="InterPro"/>
</dbReference>
<reference evidence="1 2" key="1">
    <citation type="submission" date="2016-11" db="EMBL/GenBank/DDBJ databases">
        <title>Networking in microbes: conjugative elements and plasmids in the genus Alteromonas.</title>
        <authorList>
            <person name="Lopez-Perez M."/>
            <person name="Ramon-Marco N."/>
            <person name="Rodriguez-Valera F."/>
        </authorList>
    </citation>
    <scope>NUCLEOTIDE SEQUENCE [LARGE SCALE GENOMIC DNA]</scope>
    <source>
        <strain evidence="1 2">CP48</strain>
    </source>
</reference>
<dbReference type="InterPro" id="IPR007833">
    <property type="entry name" value="Capsule_polysaccharide_synth"/>
</dbReference>
<protein>
    <recommendedName>
        <fullName evidence="3">Capsular biosynthesis protein</fullName>
    </recommendedName>
</protein>
<dbReference type="RefSeq" id="WP_071950412.1">
    <property type="nucleotide sequence ID" value="NZ_CP018024.1"/>
</dbReference>
<evidence type="ECO:0000313" key="1">
    <source>
        <dbReference type="EMBL" id="APD88352.1"/>
    </source>
</evidence>
<dbReference type="AlphaFoldDB" id="A0AAC9NQM0"/>
<dbReference type="GO" id="GO:0000271">
    <property type="term" value="P:polysaccharide biosynthetic process"/>
    <property type="evidence" value="ECO:0007669"/>
    <property type="project" value="InterPro"/>
</dbReference>
<dbReference type="EMBL" id="CP018024">
    <property type="protein sequence ID" value="APD88352.1"/>
    <property type="molecule type" value="Genomic_DNA"/>
</dbReference>
<organism evidence="1 2">
    <name type="scientific">Alteromonas mediterranea</name>
    <dbReference type="NCBI Taxonomy" id="314275"/>
    <lineage>
        <taxon>Bacteria</taxon>
        <taxon>Pseudomonadati</taxon>
        <taxon>Pseudomonadota</taxon>
        <taxon>Gammaproteobacteria</taxon>
        <taxon>Alteromonadales</taxon>
        <taxon>Alteromonadaceae</taxon>
        <taxon>Alteromonas/Salinimonas group</taxon>
        <taxon>Alteromonas</taxon>
    </lineage>
</organism>
<dbReference type="InterPro" id="IPR043148">
    <property type="entry name" value="TagF_C"/>
</dbReference>
<evidence type="ECO:0000313" key="2">
    <source>
        <dbReference type="Proteomes" id="UP000182101"/>
    </source>
</evidence>
<proteinExistence type="predicted"/>
<dbReference type="CDD" id="cd16438">
    <property type="entry name" value="beta_Kdo_transferase_KpsS_like"/>
    <property type="match status" value="1"/>
</dbReference>
<dbReference type="Proteomes" id="UP000182101">
    <property type="component" value="Chromosome"/>
</dbReference>
<gene>
    <name evidence="1" type="ORF">BM524_00235</name>
</gene>
<dbReference type="Pfam" id="PF05159">
    <property type="entry name" value="Capsule_synth"/>
    <property type="match status" value="1"/>
</dbReference>